<feature type="region of interest" description="Disordered" evidence="2">
    <location>
        <begin position="423"/>
        <end position="444"/>
    </location>
</feature>
<evidence type="ECO:0000256" key="1">
    <source>
        <dbReference type="SAM" id="Coils"/>
    </source>
</evidence>
<accession>A0A9N9GYA9</accession>
<evidence type="ECO:0000256" key="2">
    <source>
        <dbReference type="SAM" id="MobiDB-lite"/>
    </source>
</evidence>
<feature type="coiled-coil region" evidence="1">
    <location>
        <begin position="2"/>
        <end position="29"/>
    </location>
</feature>
<gene>
    <name evidence="3" type="ORF">DEBURN_LOCUS11242</name>
</gene>
<dbReference type="EMBL" id="CAJVPK010005331">
    <property type="protein sequence ID" value="CAG8643586.1"/>
    <property type="molecule type" value="Genomic_DNA"/>
</dbReference>
<protein>
    <submittedName>
        <fullName evidence="3">3670_t:CDS:1</fullName>
    </submittedName>
</protein>
<feature type="non-terminal residue" evidence="3">
    <location>
        <position position="1"/>
    </location>
</feature>
<reference evidence="3" key="1">
    <citation type="submission" date="2021-06" db="EMBL/GenBank/DDBJ databases">
        <authorList>
            <person name="Kallberg Y."/>
            <person name="Tangrot J."/>
            <person name="Rosling A."/>
        </authorList>
    </citation>
    <scope>NUCLEOTIDE SEQUENCE</scope>
    <source>
        <strain evidence="3">AZ414A</strain>
    </source>
</reference>
<name>A0A9N9GYA9_9GLOM</name>
<proteinExistence type="predicted"/>
<feature type="region of interest" description="Disordered" evidence="2">
    <location>
        <begin position="62"/>
        <end position="90"/>
    </location>
</feature>
<dbReference type="AlphaFoldDB" id="A0A9N9GYA9"/>
<evidence type="ECO:0000313" key="3">
    <source>
        <dbReference type="EMBL" id="CAG8643586.1"/>
    </source>
</evidence>
<feature type="compositionally biased region" description="Low complexity" evidence="2">
    <location>
        <begin position="64"/>
        <end position="81"/>
    </location>
</feature>
<sequence length="444" mass="50109">ENAKLRQDMEEYEIRFAKLEQNDKEKTNLIAKLDDDIKGIKQDQIVAISLEAESKHKLTNSCLISDSSDSSTESPITSSTEAHSDKETSIHCESNNSMTSITPITPKQIEFLHSKNDAPMSNIFNNSSNSDVQEVTASSNSDIYQDSVTPTSPIPVETISLEEKEENEFLNLQYKEQVSKEIMERIREKKLRDQELLSTPEDNTPNISYMSSDKISEQNTELIDSPDKPLTNLIVEQELQQQIAVTTGDNNSAMLDEDSMQNIDISINDLSPVSVQTIVCIFRKAIRSGQDTILYWYHFAGKYDRRIDEISVSNKVGKKKATSLVYHEIKQFLPDITDVNLRHIILKARKIRTLFSAVGIEKIKQVSYSANAISNLSYTQIQNIVNYVNEQTSNSNIPLTKKTLEETEVNEVNISIKSQSLVLSSNKPSPENDQDLEFSGTKIQ</sequence>
<dbReference type="Proteomes" id="UP000789706">
    <property type="component" value="Unassembled WGS sequence"/>
</dbReference>
<feature type="non-terminal residue" evidence="3">
    <location>
        <position position="444"/>
    </location>
</feature>
<evidence type="ECO:0000313" key="4">
    <source>
        <dbReference type="Proteomes" id="UP000789706"/>
    </source>
</evidence>
<dbReference type="OrthoDB" id="2425383at2759"/>
<keyword evidence="4" id="KW-1185">Reference proteome</keyword>
<organism evidence="3 4">
    <name type="scientific">Diversispora eburnea</name>
    <dbReference type="NCBI Taxonomy" id="1213867"/>
    <lineage>
        <taxon>Eukaryota</taxon>
        <taxon>Fungi</taxon>
        <taxon>Fungi incertae sedis</taxon>
        <taxon>Mucoromycota</taxon>
        <taxon>Glomeromycotina</taxon>
        <taxon>Glomeromycetes</taxon>
        <taxon>Diversisporales</taxon>
        <taxon>Diversisporaceae</taxon>
        <taxon>Diversispora</taxon>
    </lineage>
</organism>
<comment type="caution">
    <text evidence="3">The sequence shown here is derived from an EMBL/GenBank/DDBJ whole genome shotgun (WGS) entry which is preliminary data.</text>
</comment>
<keyword evidence="1" id="KW-0175">Coiled coil</keyword>